<keyword evidence="6" id="KW-0472">Membrane</keyword>
<comment type="caution">
    <text evidence="8">The sequence shown here is derived from an EMBL/GenBank/DDBJ whole genome shotgun (WGS) entry which is preliminary data.</text>
</comment>
<dbReference type="CDD" id="cd06530">
    <property type="entry name" value="S26_SPase_I"/>
    <property type="match status" value="2"/>
</dbReference>
<evidence type="ECO:0000256" key="4">
    <source>
        <dbReference type="ARBA" id="ARBA00022801"/>
    </source>
</evidence>
<comment type="similarity">
    <text evidence="2">Belongs to the peptidase S26 family.</text>
</comment>
<dbReference type="AlphaFoldDB" id="A0A1F5BHD4"/>
<dbReference type="PANTHER" id="PTHR43390:SF1">
    <property type="entry name" value="CHLOROPLAST PROCESSING PEPTIDASE"/>
    <property type="match status" value="1"/>
</dbReference>
<dbReference type="Proteomes" id="UP000179184">
    <property type="component" value="Unassembled WGS sequence"/>
</dbReference>
<keyword evidence="6" id="KW-1133">Transmembrane helix</keyword>
<dbReference type="InterPro" id="IPR036286">
    <property type="entry name" value="LexA/Signal_pep-like_sf"/>
</dbReference>
<dbReference type="GO" id="GO:0009003">
    <property type="term" value="F:signal peptidase activity"/>
    <property type="evidence" value="ECO:0007669"/>
    <property type="project" value="UniProtKB-EC"/>
</dbReference>
<dbReference type="GO" id="GO:0006465">
    <property type="term" value="P:signal peptide processing"/>
    <property type="evidence" value="ECO:0007669"/>
    <property type="project" value="InterPro"/>
</dbReference>
<comment type="catalytic activity">
    <reaction evidence="1">
        <text>Cleavage of hydrophobic, N-terminal signal or leader sequences from secreted and periplasmic proteins.</text>
        <dbReference type="EC" id="3.4.21.89"/>
    </reaction>
</comment>
<evidence type="ECO:0000256" key="2">
    <source>
        <dbReference type="ARBA" id="ARBA00009370"/>
    </source>
</evidence>
<dbReference type="Pfam" id="PF10502">
    <property type="entry name" value="Peptidase_S26"/>
    <property type="match status" value="2"/>
</dbReference>
<feature type="domain" description="Peptidase S26" evidence="7">
    <location>
        <begin position="109"/>
        <end position="213"/>
    </location>
</feature>
<dbReference type="Gene3D" id="2.10.109.10">
    <property type="entry name" value="Umud Fragment, subunit A"/>
    <property type="match status" value="2"/>
</dbReference>
<name>A0A1F5BHD4_9BACT</name>
<keyword evidence="4" id="KW-0378">Hydrolase</keyword>
<evidence type="ECO:0000256" key="3">
    <source>
        <dbReference type="ARBA" id="ARBA00013208"/>
    </source>
</evidence>
<sequence>MTTNKDKTSVMTKALDWFRAADGEQSEKSRFHLIRENVQWIIISIIIALGIRYFIVEAFKIPTGSMAPTLVGVHKHVVCPNCGWGFTRDYHGSGATCPNCLFQMDTYKNKSHGGNRIFVNKFIYGFGGPDRWDVMVFKYPFVDIRCKDCDYVMIDRRWVEGMKCERCGSTRLKHKRKNYIKRLVGLSGEELQIKNGDIFINGKVAKKPQKTQEELWVPVYNSAYVASKEVVPSWNVDTKYWQKNEGSLLLEISQAEGRTSFATFARRIFDNYAYNDMTGANVVGDLRLKLYAVVQRGSGGVSAVIERDGEIFDAYIPVQGSGEKCGLRRSGKVLAEADAHLTLGHEHKVEFCYADGVLRLLLDEKQVLFYDSDAGSPDYGGKISDSGIRIGGRDITCRFGDIEIFRDIYYSSDLTSGSWGVSGPIKISNGEYFVLGDNRDFSLDSRRFGKLSGSYIVGRTWLRAWPINKAQAFETPNY</sequence>
<dbReference type="EMBL" id="MEYN01000035">
    <property type="protein sequence ID" value="OGD29990.1"/>
    <property type="molecule type" value="Genomic_DNA"/>
</dbReference>
<feature type="domain" description="Peptidase S26" evidence="7">
    <location>
        <begin position="426"/>
        <end position="465"/>
    </location>
</feature>
<protein>
    <recommendedName>
        <fullName evidence="3">signal peptidase I</fullName>
        <ecNumber evidence="3">3.4.21.89</ecNumber>
    </recommendedName>
</protein>
<proteinExistence type="inferred from homology"/>
<dbReference type="GO" id="GO:0016020">
    <property type="term" value="C:membrane"/>
    <property type="evidence" value="ECO:0007669"/>
    <property type="project" value="InterPro"/>
</dbReference>
<reference evidence="8 9" key="1">
    <citation type="journal article" date="2016" name="Nat. Commun.">
        <title>Thousands of microbial genomes shed light on interconnected biogeochemical processes in an aquifer system.</title>
        <authorList>
            <person name="Anantharaman K."/>
            <person name="Brown C.T."/>
            <person name="Hug L.A."/>
            <person name="Sharon I."/>
            <person name="Castelle C.J."/>
            <person name="Probst A.J."/>
            <person name="Thomas B.C."/>
            <person name="Singh A."/>
            <person name="Wilkins M.J."/>
            <person name="Karaoz U."/>
            <person name="Brodie E.L."/>
            <person name="Williams K.H."/>
            <person name="Hubbard S.S."/>
            <person name="Banfield J.F."/>
        </authorList>
    </citation>
    <scope>NUCLEOTIDE SEQUENCE [LARGE SCALE GENOMIC DNA]</scope>
</reference>
<gene>
    <name evidence="8" type="ORF">A2W60_01645</name>
</gene>
<dbReference type="PROSITE" id="PS00761">
    <property type="entry name" value="SPASE_I_3"/>
    <property type="match status" value="1"/>
</dbReference>
<dbReference type="InterPro" id="IPR019533">
    <property type="entry name" value="Peptidase_S26"/>
</dbReference>
<evidence type="ECO:0000259" key="7">
    <source>
        <dbReference type="Pfam" id="PF10502"/>
    </source>
</evidence>
<feature type="active site" evidence="5">
    <location>
        <position position="181"/>
    </location>
</feature>
<keyword evidence="6" id="KW-0812">Transmembrane</keyword>
<dbReference type="InterPro" id="IPR019758">
    <property type="entry name" value="Pept_S26A_signal_pept_1_CS"/>
</dbReference>
<organism evidence="8 9">
    <name type="scientific">Candidatus Azambacteria bacterium RIFCSPHIGHO2_02_46_12</name>
    <dbReference type="NCBI Taxonomy" id="1797295"/>
    <lineage>
        <taxon>Bacteria</taxon>
        <taxon>Candidatus Azamiibacteriota</taxon>
    </lineage>
</organism>
<feature type="active site" evidence="5">
    <location>
        <position position="65"/>
    </location>
</feature>
<dbReference type="GO" id="GO:0004252">
    <property type="term" value="F:serine-type endopeptidase activity"/>
    <property type="evidence" value="ECO:0007669"/>
    <property type="project" value="InterPro"/>
</dbReference>
<evidence type="ECO:0000256" key="5">
    <source>
        <dbReference type="PIRSR" id="PIRSR600223-1"/>
    </source>
</evidence>
<dbReference type="SUPFAM" id="SSF51306">
    <property type="entry name" value="LexA/Signal peptidase"/>
    <property type="match status" value="2"/>
</dbReference>
<evidence type="ECO:0000313" key="9">
    <source>
        <dbReference type="Proteomes" id="UP000179184"/>
    </source>
</evidence>
<evidence type="ECO:0000256" key="1">
    <source>
        <dbReference type="ARBA" id="ARBA00000677"/>
    </source>
</evidence>
<dbReference type="EC" id="3.4.21.89" evidence="3"/>
<dbReference type="PRINTS" id="PR00727">
    <property type="entry name" value="LEADERPTASE"/>
</dbReference>
<evidence type="ECO:0000256" key="6">
    <source>
        <dbReference type="SAM" id="Phobius"/>
    </source>
</evidence>
<dbReference type="PANTHER" id="PTHR43390">
    <property type="entry name" value="SIGNAL PEPTIDASE I"/>
    <property type="match status" value="1"/>
</dbReference>
<feature type="transmembrane region" description="Helical" evidence="6">
    <location>
        <begin position="38"/>
        <end position="55"/>
    </location>
</feature>
<dbReference type="InterPro" id="IPR000223">
    <property type="entry name" value="Pept_S26A_signal_pept_1"/>
</dbReference>
<accession>A0A1F5BHD4</accession>
<evidence type="ECO:0000313" key="8">
    <source>
        <dbReference type="EMBL" id="OGD29990.1"/>
    </source>
</evidence>